<evidence type="ECO:0000256" key="1">
    <source>
        <dbReference type="SAM" id="MobiDB-lite"/>
    </source>
</evidence>
<gene>
    <name evidence="2" type="ORF">B9L23_19155</name>
</gene>
<sequence length="59" mass="6143">MLPPKLDREKSGGSAISPKGGPHPAGNGEMSPSWLPRSEMFFARGSACTSSEGYFAQGS</sequence>
<name>A0A226QNB3_9BACL</name>
<dbReference type="AlphaFoldDB" id="A0A226QNB3"/>
<evidence type="ECO:0000313" key="3">
    <source>
        <dbReference type="Proteomes" id="UP000198394"/>
    </source>
</evidence>
<proteinExistence type="predicted"/>
<feature type="compositionally biased region" description="Basic and acidic residues" evidence="1">
    <location>
        <begin position="1"/>
        <end position="11"/>
    </location>
</feature>
<comment type="caution">
    <text evidence="2">The sequence shown here is derived from an EMBL/GenBank/DDBJ whole genome shotgun (WGS) entry which is preliminary data.</text>
</comment>
<protein>
    <submittedName>
        <fullName evidence="2">Uncharacterized protein</fullName>
    </submittedName>
</protein>
<organism evidence="2 3">
    <name type="scientific">Parageobacillus galactosidasius</name>
    <dbReference type="NCBI Taxonomy" id="883812"/>
    <lineage>
        <taxon>Bacteria</taxon>
        <taxon>Bacillati</taxon>
        <taxon>Bacillota</taxon>
        <taxon>Bacilli</taxon>
        <taxon>Bacillales</taxon>
        <taxon>Anoxybacillaceae</taxon>
        <taxon>Parageobacillus</taxon>
    </lineage>
</organism>
<dbReference type="Proteomes" id="UP000198394">
    <property type="component" value="Unassembled WGS sequence"/>
</dbReference>
<dbReference type="EMBL" id="NDYL01000002">
    <property type="protein sequence ID" value="OXB93207.1"/>
    <property type="molecule type" value="Genomic_DNA"/>
</dbReference>
<evidence type="ECO:0000313" key="2">
    <source>
        <dbReference type="EMBL" id="OXB93207.1"/>
    </source>
</evidence>
<accession>A0A226QNB3</accession>
<feature type="region of interest" description="Disordered" evidence="1">
    <location>
        <begin position="1"/>
        <end position="36"/>
    </location>
</feature>
<keyword evidence="3" id="KW-1185">Reference proteome</keyword>
<reference evidence="2 3" key="1">
    <citation type="submission" date="2017-04" db="EMBL/GenBank/DDBJ databases">
        <title>The genome sequence of Parageobacillus galactosidasius DSM 18751.</title>
        <authorList>
            <person name="Ramaloko W.T."/>
            <person name="Koen N."/>
            <person name="Polliack S."/>
            <person name="Aliyu H."/>
            <person name="Lebre P."/>
            <person name="Mohr T."/>
            <person name="Oswald F."/>
            <person name="Zwick M."/>
            <person name="Neumann A."/>
            <person name="Syldatk C."/>
            <person name="Cowan D."/>
            <person name="De Maayer P."/>
        </authorList>
    </citation>
    <scope>NUCLEOTIDE SEQUENCE [LARGE SCALE GENOMIC DNA]</scope>
    <source>
        <strain evidence="2 3">DSM 18751</strain>
    </source>
</reference>